<dbReference type="RefSeq" id="WP_006902459.1">
    <property type="nucleotide sequence ID" value="NZ_BAOQ01000058.1"/>
</dbReference>
<keyword evidence="3" id="KW-0436">Ligase</keyword>
<evidence type="ECO:0000313" key="4">
    <source>
        <dbReference type="Proteomes" id="UP000035021"/>
    </source>
</evidence>
<dbReference type="Pfam" id="PF13193">
    <property type="entry name" value="AMP-binding_C"/>
    <property type="match status" value="1"/>
</dbReference>
<keyword evidence="4" id="KW-1185">Reference proteome</keyword>
<dbReference type="GeneID" id="80261962"/>
<dbReference type="Proteomes" id="UP000035021">
    <property type="component" value="Unassembled WGS sequence"/>
</dbReference>
<sequence>MKSTMQEVPMTVSSILRHVATNHTVRQVITYSVNGSARYATYGDLEERCARLANALRRVGVVGDDRVATMLWNNQEHLEAYAAVPAMGAVLHTLNIRLSPAQLQFIANHAEDKVIIVDGSLVPLLAAVLPGLATVRVVFVTGDGDTSPLDGHGVTVMRYHDALAAESPVFSWVDPDERSAAGMCYTSGTTGDPKGVVYSHRSVFLHSMAACTGNALAIAEADRVLPVVPMFHASAWGLPYASLMAGADLLMPDRYLQAAPLADMIQQHRPTKAGAVPTIWNDLLQYGIANPGVDLSSIDLVACGGAPVPQSLIEGFADRFGVQIIQAWGMTETSPLAAVGRPPAGISPTKELSYRKRQGRAICGVEMRLIDEDGLPVPRDDKSVGELEVRGPWVTGSYYRLEDAERFRDGWLRTGDVGHISPDGYLTLTDRSKDVIKSGGEWISSVELENWIMSHPDVAEAAVVAMPDPRWQETALAVVVPAPGRKVSADTLHKWCLETCPEEIPHWWIPKNWTFVEQVPRTSVGKFDKKMLRAQHEQGELLVVSKN</sequence>
<accession>A0ABQ0IRJ7</accession>
<comment type="caution">
    <text evidence="3">The sequence shown here is derived from an EMBL/GenBank/DDBJ whole genome shotgun (WGS) entry which is preliminary data.</text>
</comment>
<dbReference type="InterPro" id="IPR025110">
    <property type="entry name" value="AMP-bd_C"/>
</dbReference>
<dbReference type="NCBIfam" id="NF004837">
    <property type="entry name" value="PRK06187.1"/>
    <property type="match status" value="1"/>
</dbReference>
<evidence type="ECO:0000313" key="3">
    <source>
        <dbReference type="EMBL" id="GAC86176.1"/>
    </source>
</evidence>
<dbReference type="InterPro" id="IPR045851">
    <property type="entry name" value="AMP-bd_C_sf"/>
</dbReference>
<evidence type="ECO:0000259" key="2">
    <source>
        <dbReference type="Pfam" id="PF13193"/>
    </source>
</evidence>
<name>A0ABQ0IRJ7_9ACTN</name>
<dbReference type="PANTHER" id="PTHR43767">
    <property type="entry name" value="LONG-CHAIN-FATTY-ACID--COA LIGASE"/>
    <property type="match status" value="1"/>
</dbReference>
<dbReference type="InterPro" id="IPR000873">
    <property type="entry name" value="AMP-dep_synth/lig_dom"/>
</dbReference>
<gene>
    <name evidence="3" type="ORF">GP2_058_00190</name>
</gene>
<dbReference type="InterPro" id="IPR050237">
    <property type="entry name" value="ATP-dep_AMP-bd_enzyme"/>
</dbReference>
<dbReference type="Gene3D" id="3.40.50.12780">
    <property type="entry name" value="N-terminal domain of ligase-like"/>
    <property type="match status" value="1"/>
</dbReference>
<dbReference type="GO" id="GO:0016874">
    <property type="term" value="F:ligase activity"/>
    <property type="evidence" value="ECO:0007669"/>
    <property type="project" value="UniProtKB-KW"/>
</dbReference>
<reference evidence="3 4" key="1">
    <citation type="submission" date="2013-02" db="EMBL/GenBank/DDBJ databases">
        <title>Whole genome shotgun sequence of Gordonia paraffinivorans NBRC 108238.</title>
        <authorList>
            <person name="Isaki-Nakamura S."/>
            <person name="Hosoyama A."/>
            <person name="Tsuchikane K."/>
            <person name="Ando Y."/>
            <person name="Baba S."/>
            <person name="Ohji S."/>
            <person name="Hamada M."/>
            <person name="Tamura T."/>
            <person name="Yamazoe A."/>
            <person name="Yamazaki S."/>
            <person name="Fujita N."/>
        </authorList>
    </citation>
    <scope>NUCLEOTIDE SEQUENCE [LARGE SCALE GENOMIC DNA]</scope>
    <source>
        <strain evidence="3 4">NBRC 108238</strain>
    </source>
</reference>
<dbReference type="SUPFAM" id="SSF56801">
    <property type="entry name" value="Acetyl-CoA synthetase-like"/>
    <property type="match status" value="1"/>
</dbReference>
<dbReference type="PANTHER" id="PTHR43767:SF11">
    <property type="entry name" value="MEDIUM-CHAIN-FATTY-ACID--COA LIGASE"/>
    <property type="match status" value="1"/>
</dbReference>
<organism evidence="3 4">
    <name type="scientific">Gordonia paraffinivorans NBRC 108238</name>
    <dbReference type="NCBI Taxonomy" id="1223543"/>
    <lineage>
        <taxon>Bacteria</taxon>
        <taxon>Bacillati</taxon>
        <taxon>Actinomycetota</taxon>
        <taxon>Actinomycetes</taxon>
        <taxon>Mycobacteriales</taxon>
        <taxon>Gordoniaceae</taxon>
        <taxon>Gordonia</taxon>
    </lineage>
</organism>
<dbReference type="CDD" id="cd12119">
    <property type="entry name" value="ttLC_FACS_AlkK_like"/>
    <property type="match status" value="1"/>
</dbReference>
<feature type="domain" description="AMP-binding enzyme C-terminal" evidence="2">
    <location>
        <begin position="447"/>
        <end position="526"/>
    </location>
</feature>
<dbReference type="Pfam" id="PF00501">
    <property type="entry name" value="AMP-binding"/>
    <property type="match status" value="1"/>
</dbReference>
<feature type="domain" description="AMP-dependent synthetase/ligase" evidence="1">
    <location>
        <begin position="18"/>
        <end position="399"/>
    </location>
</feature>
<evidence type="ECO:0000259" key="1">
    <source>
        <dbReference type="Pfam" id="PF00501"/>
    </source>
</evidence>
<proteinExistence type="predicted"/>
<dbReference type="PROSITE" id="PS00455">
    <property type="entry name" value="AMP_BINDING"/>
    <property type="match status" value="1"/>
</dbReference>
<dbReference type="InterPro" id="IPR042099">
    <property type="entry name" value="ANL_N_sf"/>
</dbReference>
<dbReference type="EMBL" id="BAOQ01000058">
    <property type="protein sequence ID" value="GAC86176.1"/>
    <property type="molecule type" value="Genomic_DNA"/>
</dbReference>
<dbReference type="InterPro" id="IPR020845">
    <property type="entry name" value="AMP-binding_CS"/>
</dbReference>
<protein>
    <submittedName>
        <fullName evidence="3">Fatty-acid--CoA ligase</fullName>
    </submittedName>
</protein>
<dbReference type="Gene3D" id="3.30.300.30">
    <property type="match status" value="1"/>
</dbReference>